<dbReference type="AlphaFoldDB" id="A0A6C0F155"/>
<sequence>MNPQERLQLDKLIRANDVADNTNSIRELKHSKPLSDDIMTLLKIKRDYQRLSKSNPSQFDSICISRCPFLFNNYMDIFNKVKKDEVDLNVLFQLIHILKLIEDGKLDQHTGSYEVGKLLKSIYIDSALKKADHINKAHDGKNGKEKHVATPPVKKISWSDFKSKNLSTPATSDETCKTA</sequence>
<organism evidence="2">
    <name type="scientific">viral metagenome</name>
    <dbReference type="NCBI Taxonomy" id="1070528"/>
    <lineage>
        <taxon>unclassified sequences</taxon>
        <taxon>metagenomes</taxon>
        <taxon>organismal metagenomes</taxon>
    </lineage>
</organism>
<evidence type="ECO:0000256" key="1">
    <source>
        <dbReference type="SAM" id="MobiDB-lite"/>
    </source>
</evidence>
<feature type="region of interest" description="Disordered" evidence="1">
    <location>
        <begin position="160"/>
        <end position="179"/>
    </location>
</feature>
<protein>
    <submittedName>
        <fullName evidence="2">Uncharacterized protein</fullName>
    </submittedName>
</protein>
<feature type="compositionally biased region" description="Polar residues" evidence="1">
    <location>
        <begin position="164"/>
        <end position="173"/>
    </location>
</feature>
<reference evidence="2" key="1">
    <citation type="journal article" date="2020" name="Nature">
        <title>Giant virus diversity and host interactions through global metagenomics.</title>
        <authorList>
            <person name="Schulz F."/>
            <person name="Roux S."/>
            <person name="Paez-Espino D."/>
            <person name="Jungbluth S."/>
            <person name="Walsh D.A."/>
            <person name="Denef V.J."/>
            <person name="McMahon K.D."/>
            <person name="Konstantinidis K.T."/>
            <person name="Eloe-Fadrosh E.A."/>
            <person name="Kyrpides N.C."/>
            <person name="Woyke T."/>
        </authorList>
    </citation>
    <scope>NUCLEOTIDE SEQUENCE</scope>
    <source>
        <strain evidence="2">GVMAG-M-3300009161-34</strain>
    </source>
</reference>
<evidence type="ECO:0000313" key="2">
    <source>
        <dbReference type="EMBL" id="QHT33155.1"/>
    </source>
</evidence>
<proteinExistence type="predicted"/>
<name>A0A6C0F155_9ZZZZ</name>
<dbReference type="EMBL" id="MN738959">
    <property type="protein sequence ID" value="QHT33155.1"/>
    <property type="molecule type" value="Genomic_DNA"/>
</dbReference>
<accession>A0A6C0F155</accession>